<sequence length="304" mass="31419">MSGARRYGGAHSPGVRGGEGAGSTRRVAPKARPWAGRAVRSTSMRAAALSLWPSLLPLGAIWATMSGDMGRLVGLVGVWAALLLAAKLTRDGELAAAAYSRSAIARPPAFPRKLFGAALTGLGVAACGALGGDGVASAALFGALGAGLHVVAFGPDPMRGKGLDGLEGEALDAAVTRIETARRLIGEMVAAADGLGDAALAKRVHALAEDAEQVVARLERNPGEMRRARRFLAVYLVGARDATVAFAQVWAETGDAAAAERYAALLDDLSAQFARSRDALTETDRAALDVEIDVLRERLKMEGV</sequence>
<name>A0A1H3Z7H1_9RHOB</name>
<evidence type="ECO:0000313" key="3">
    <source>
        <dbReference type="Proteomes" id="UP000198703"/>
    </source>
</evidence>
<gene>
    <name evidence="2" type="ORF">SAMN05444370_103426</name>
</gene>
<reference evidence="2 3" key="1">
    <citation type="submission" date="2016-10" db="EMBL/GenBank/DDBJ databases">
        <authorList>
            <person name="de Groot N.N."/>
        </authorList>
    </citation>
    <scope>NUCLEOTIDE SEQUENCE [LARGE SCALE GENOMIC DNA]</scope>
    <source>
        <strain evidence="2 3">DSM 15345</strain>
    </source>
</reference>
<accession>A0A1H3Z7H1</accession>
<dbReference type="Pfam" id="PF10112">
    <property type="entry name" value="Halogen_Hydrol"/>
    <property type="match status" value="1"/>
</dbReference>
<protein>
    <submittedName>
        <fullName evidence="2">5-bromo-4-chloroindolyl phosphate hydrolysis protein</fullName>
    </submittedName>
</protein>
<dbReference type="RefSeq" id="WP_093251175.1">
    <property type="nucleotide sequence ID" value="NZ_FNQM01000003.1"/>
</dbReference>
<evidence type="ECO:0000256" key="1">
    <source>
        <dbReference type="SAM" id="MobiDB-lite"/>
    </source>
</evidence>
<dbReference type="EMBL" id="FNQM01000003">
    <property type="protein sequence ID" value="SEA19656.1"/>
    <property type="molecule type" value="Genomic_DNA"/>
</dbReference>
<proteinExistence type="predicted"/>
<keyword evidence="3" id="KW-1185">Reference proteome</keyword>
<dbReference type="STRING" id="89524.SAMN05444370_103426"/>
<dbReference type="Proteomes" id="UP000198703">
    <property type="component" value="Unassembled WGS sequence"/>
</dbReference>
<dbReference type="InterPro" id="IPR018770">
    <property type="entry name" value="ChloroindolylP_hydrolase"/>
</dbReference>
<organism evidence="2 3">
    <name type="scientific">Rubrimonas cliftonensis</name>
    <dbReference type="NCBI Taxonomy" id="89524"/>
    <lineage>
        <taxon>Bacteria</taxon>
        <taxon>Pseudomonadati</taxon>
        <taxon>Pseudomonadota</taxon>
        <taxon>Alphaproteobacteria</taxon>
        <taxon>Rhodobacterales</taxon>
        <taxon>Paracoccaceae</taxon>
        <taxon>Rubrimonas</taxon>
    </lineage>
</organism>
<dbReference type="AlphaFoldDB" id="A0A1H3Z7H1"/>
<dbReference type="OrthoDB" id="7375296at2"/>
<feature type="region of interest" description="Disordered" evidence="1">
    <location>
        <begin position="1"/>
        <end position="33"/>
    </location>
</feature>
<evidence type="ECO:0000313" key="2">
    <source>
        <dbReference type="EMBL" id="SEA19656.1"/>
    </source>
</evidence>